<proteinExistence type="predicted"/>
<dbReference type="Proteomes" id="UP000447434">
    <property type="component" value="Chromosome 25"/>
</dbReference>
<comment type="caution">
    <text evidence="1">The sequence shown here is derived from an EMBL/GenBank/DDBJ whole genome shotgun (WGS) entry which is preliminary data.</text>
</comment>
<evidence type="ECO:0000313" key="2">
    <source>
        <dbReference type="Proteomes" id="UP000447434"/>
    </source>
</evidence>
<evidence type="ECO:0000313" key="1">
    <source>
        <dbReference type="EMBL" id="KAE9585174.1"/>
    </source>
</evidence>
<reference evidence="2" key="1">
    <citation type="journal article" date="2020" name="Nat. Commun.">
        <title>Genome sequence of the cluster root forming white lupin.</title>
        <authorList>
            <person name="Hufnagel B."/>
            <person name="Marques A."/>
            <person name="Soriano A."/>
            <person name="Marques L."/>
            <person name="Divol F."/>
            <person name="Doumas P."/>
            <person name="Sallet E."/>
            <person name="Mancinotti D."/>
            <person name="Carrere S."/>
            <person name="Marande W."/>
            <person name="Arribat S."/>
            <person name="Keller J."/>
            <person name="Huneau C."/>
            <person name="Blein T."/>
            <person name="Aime D."/>
            <person name="Laguerre M."/>
            <person name="Taylor J."/>
            <person name="Schubert V."/>
            <person name="Nelson M."/>
            <person name="Geu-Flores F."/>
            <person name="Crespi M."/>
            <person name="Gallardo-Guerrero K."/>
            <person name="Delaux P.-M."/>
            <person name="Salse J."/>
            <person name="Berges H."/>
            <person name="Guyot R."/>
            <person name="Gouzy J."/>
            <person name="Peret B."/>
        </authorList>
    </citation>
    <scope>NUCLEOTIDE SEQUENCE [LARGE SCALE GENOMIC DNA]</scope>
    <source>
        <strain evidence="2">cv. Amiga</strain>
    </source>
</reference>
<sequence length="98" mass="11290">MELIDNNNSCESSFSRDEKMEFMDLLEECWFFENMLIIRPTMPRCYSDPCPSTGLISQDIMVKDSDVSSYSSTTKKAPNNCVFVHTKKIQRAYGEGQK</sequence>
<name>A0A6A4NCL7_LUPAL</name>
<organism evidence="1 2">
    <name type="scientific">Lupinus albus</name>
    <name type="common">White lupine</name>
    <name type="synonym">Lupinus termis</name>
    <dbReference type="NCBI Taxonomy" id="3870"/>
    <lineage>
        <taxon>Eukaryota</taxon>
        <taxon>Viridiplantae</taxon>
        <taxon>Streptophyta</taxon>
        <taxon>Embryophyta</taxon>
        <taxon>Tracheophyta</taxon>
        <taxon>Spermatophyta</taxon>
        <taxon>Magnoliopsida</taxon>
        <taxon>eudicotyledons</taxon>
        <taxon>Gunneridae</taxon>
        <taxon>Pentapetalae</taxon>
        <taxon>rosids</taxon>
        <taxon>fabids</taxon>
        <taxon>Fabales</taxon>
        <taxon>Fabaceae</taxon>
        <taxon>Papilionoideae</taxon>
        <taxon>50 kb inversion clade</taxon>
        <taxon>genistoids sensu lato</taxon>
        <taxon>core genistoids</taxon>
        <taxon>Genisteae</taxon>
        <taxon>Lupinus</taxon>
    </lineage>
</organism>
<keyword evidence="2" id="KW-1185">Reference proteome</keyword>
<accession>A0A6A4NCL7</accession>
<protein>
    <submittedName>
        <fullName evidence="1">Uncharacterized protein</fullName>
    </submittedName>
</protein>
<dbReference type="OrthoDB" id="1875420at2759"/>
<dbReference type="EMBL" id="WOCE01000025">
    <property type="protein sequence ID" value="KAE9585174.1"/>
    <property type="molecule type" value="Genomic_DNA"/>
</dbReference>
<dbReference type="AlphaFoldDB" id="A0A6A4NCL7"/>
<gene>
    <name evidence="1" type="ORF">Lalb_Chr25g0286201</name>
</gene>